<dbReference type="InParanoid" id="D6WU91"/>
<dbReference type="CDD" id="cd07793">
    <property type="entry name" value="ASKHA_NBD_FGGY_GK5-like"/>
    <property type="match status" value="1"/>
</dbReference>
<dbReference type="Pfam" id="PF02782">
    <property type="entry name" value="FGGY_C"/>
    <property type="match status" value="1"/>
</dbReference>
<dbReference type="InterPro" id="IPR018484">
    <property type="entry name" value="FGGY_N"/>
</dbReference>
<dbReference type="GO" id="GO:0019563">
    <property type="term" value="P:glycerol catabolic process"/>
    <property type="evidence" value="ECO:0007669"/>
    <property type="project" value="UniProtKB-UniPathway"/>
</dbReference>
<evidence type="ECO:0000256" key="12">
    <source>
        <dbReference type="ARBA" id="ARBA00045165"/>
    </source>
</evidence>
<evidence type="ECO:0000259" key="16">
    <source>
        <dbReference type="Pfam" id="PF02782"/>
    </source>
</evidence>
<keyword evidence="8 14" id="KW-0418">Kinase</keyword>
<dbReference type="PhylomeDB" id="D6WU91"/>
<comment type="function">
    <text evidence="12">Skin-specific kinase that plays a key role in glycerol metabolism, catalyzing its phosphorylation to produce sn-glycerol 3-phosphate. Involved in skin-specific regulation of sterol regulatory element-binding protein (SREBP) processing and lipid biosynthesis.</text>
</comment>
<dbReference type="GO" id="GO:0004370">
    <property type="term" value="F:glycerol kinase activity"/>
    <property type="evidence" value="ECO:0000318"/>
    <property type="project" value="GO_Central"/>
</dbReference>
<reference evidence="17 18" key="2">
    <citation type="journal article" date="2010" name="Nucleic Acids Res.">
        <title>BeetleBase in 2010: revisions to provide comprehensive genomic information for Tribolium castaneum.</title>
        <authorList>
            <person name="Kim H.S."/>
            <person name="Murphy T."/>
            <person name="Xia J."/>
            <person name="Caragea D."/>
            <person name="Park Y."/>
            <person name="Beeman R.W."/>
            <person name="Lorenzen M.D."/>
            <person name="Butcher S."/>
            <person name="Manak J.R."/>
            <person name="Brown S.J."/>
        </authorList>
    </citation>
    <scope>GENOME REANNOTATION</scope>
    <source>
        <strain evidence="17 18">Georgia GA2</strain>
    </source>
</reference>
<comment type="subcellular location">
    <subcellularLocation>
        <location evidence="1">Cytoplasm</location>
    </subcellularLocation>
</comment>
<dbReference type="FunCoup" id="D6WU91">
    <property type="interactions" value="328"/>
</dbReference>
<dbReference type="InterPro" id="IPR043129">
    <property type="entry name" value="ATPase_NBD"/>
</dbReference>
<dbReference type="EC" id="2.7.1.30" evidence="4"/>
<dbReference type="AlphaFoldDB" id="D6WU91"/>
<dbReference type="Proteomes" id="UP000007266">
    <property type="component" value="Linkage group 7"/>
</dbReference>
<keyword evidence="6 14" id="KW-0808">Transferase</keyword>
<evidence type="ECO:0000256" key="11">
    <source>
        <dbReference type="ARBA" id="ARBA00033026"/>
    </source>
</evidence>
<dbReference type="GO" id="GO:0046167">
    <property type="term" value="P:glycerol-3-phosphate biosynthetic process"/>
    <property type="evidence" value="ECO:0000318"/>
    <property type="project" value="GO_Central"/>
</dbReference>
<dbReference type="GO" id="GO:0005524">
    <property type="term" value="F:ATP binding"/>
    <property type="evidence" value="ECO:0007669"/>
    <property type="project" value="UniProtKB-KW"/>
</dbReference>
<reference evidence="17 18" key="1">
    <citation type="journal article" date="2008" name="Nature">
        <title>The genome of the model beetle and pest Tribolium castaneum.</title>
        <authorList>
            <consortium name="Tribolium Genome Sequencing Consortium"/>
            <person name="Richards S."/>
            <person name="Gibbs R.A."/>
            <person name="Weinstock G.M."/>
            <person name="Brown S.J."/>
            <person name="Denell R."/>
            <person name="Beeman R.W."/>
            <person name="Gibbs R."/>
            <person name="Beeman R.W."/>
            <person name="Brown S.J."/>
            <person name="Bucher G."/>
            <person name="Friedrich M."/>
            <person name="Grimmelikhuijzen C.J."/>
            <person name="Klingler M."/>
            <person name="Lorenzen M."/>
            <person name="Richards S."/>
            <person name="Roth S."/>
            <person name="Schroder R."/>
            <person name="Tautz D."/>
            <person name="Zdobnov E.M."/>
            <person name="Muzny D."/>
            <person name="Gibbs R.A."/>
            <person name="Weinstock G.M."/>
            <person name="Attaway T."/>
            <person name="Bell S."/>
            <person name="Buhay C.J."/>
            <person name="Chandrabose M.N."/>
            <person name="Chavez D."/>
            <person name="Clerk-Blankenburg K.P."/>
            <person name="Cree A."/>
            <person name="Dao M."/>
            <person name="Davis C."/>
            <person name="Chacko J."/>
            <person name="Dinh H."/>
            <person name="Dugan-Rocha S."/>
            <person name="Fowler G."/>
            <person name="Garner T.T."/>
            <person name="Garnes J."/>
            <person name="Gnirke A."/>
            <person name="Hawes A."/>
            <person name="Hernandez J."/>
            <person name="Hines S."/>
            <person name="Holder M."/>
            <person name="Hume J."/>
            <person name="Jhangiani S.N."/>
            <person name="Joshi V."/>
            <person name="Khan Z.M."/>
            <person name="Jackson L."/>
            <person name="Kovar C."/>
            <person name="Kowis A."/>
            <person name="Lee S."/>
            <person name="Lewis L.R."/>
            <person name="Margolis J."/>
            <person name="Morgan M."/>
            <person name="Nazareth L.V."/>
            <person name="Nguyen N."/>
            <person name="Okwuonu G."/>
            <person name="Parker D."/>
            <person name="Richards S."/>
            <person name="Ruiz S.J."/>
            <person name="Santibanez J."/>
            <person name="Savard J."/>
            <person name="Scherer S.E."/>
            <person name="Schneider B."/>
            <person name="Sodergren E."/>
            <person name="Tautz D."/>
            <person name="Vattahil S."/>
            <person name="Villasana D."/>
            <person name="White C.S."/>
            <person name="Wright R."/>
            <person name="Park Y."/>
            <person name="Beeman R.W."/>
            <person name="Lord J."/>
            <person name="Oppert B."/>
            <person name="Lorenzen M."/>
            <person name="Brown S."/>
            <person name="Wang L."/>
            <person name="Savard J."/>
            <person name="Tautz D."/>
            <person name="Richards S."/>
            <person name="Weinstock G."/>
            <person name="Gibbs R.A."/>
            <person name="Liu Y."/>
            <person name="Worley K."/>
            <person name="Weinstock G."/>
            <person name="Elsik C.G."/>
            <person name="Reese J.T."/>
            <person name="Elhaik E."/>
            <person name="Landan G."/>
            <person name="Graur D."/>
            <person name="Arensburger P."/>
            <person name="Atkinson P."/>
            <person name="Beeman R.W."/>
            <person name="Beidler J."/>
            <person name="Brown S.J."/>
            <person name="Demuth J.P."/>
            <person name="Drury D.W."/>
            <person name="Du Y.Z."/>
            <person name="Fujiwara H."/>
            <person name="Lorenzen M."/>
            <person name="Maselli V."/>
            <person name="Osanai M."/>
            <person name="Park Y."/>
            <person name="Robertson H.M."/>
            <person name="Tu Z."/>
            <person name="Wang J.J."/>
            <person name="Wang S."/>
            <person name="Richards S."/>
            <person name="Song H."/>
            <person name="Zhang L."/>
            <person name="Sodergren E."/>
            <person name="Werner D."/>
            <person name="Stanke M."/>
            <person name="Morgenstern B."/>
            <person name="Solovyev V."/>
            <person name="Kosarev P."/>
            <person name="Brown G."/>
            <person name="Chen H.C."/>
            <person name="Ermolaeva O."/>
            <person name="Hlavina W."/>
            <person name="Kapustin Y."/>
            <person name="Kiryutin B."/>
            <person name="Kitts P."/>
            <person name="Maglott D."/>
            <person name="Pruitt K."/>
            <person name="Sapojnikov V."/>
            <person name="Souvorov A."/>
            <person name="Mackey A.J."/>
            <person name="Waterhouse R.M."/>
            <person name="Wyder S."/>
            <person name="Zdobnov E.M."/>
            <person name="Zdobnov E.M."/>
            <person name="Wyder S."/>
            <person name="Kriventseva E.V."/>
            <person name="Kadowaki T."/>
            <person name="Bork P."/>
            <person name="Aranda M."/>
            <person name="Bao R."/>
            <person name="Beermann A."/>
            <person name="Berns N."/>
            <person name="Bolognesi R."/>
            <person name="Bonneton F."/>
            <person name="Bopp D."/>
            <person name="Brown S.J."/>
            <person name="Bucher G."/>
            <person name="Butts T."/>
            <person name="Chaumot A."/>
            <person name="Denell R.E."/>
            <person name="Ferrier D.E."/>
            <person name="Friedrich M."/>
            <person name="Gordon C.M."/>
            <person name="Jindra M."/>
            <person name="Klingler M."/>
            <person name="Lan Q."/>
            <person name="Lattorff H.M."/>
            <person name="Laudet V."/>
            <person name="von Levetsow C."/>
            <person name="Liu Z."/>
            <person name="Lutz R."/>
            <person name="Lynch J.A."/>
            <person name="da Fonseca R.N."/>
            <person name="Posnien N."/>
            <person name="Reuter R."/>
            <person name="Roth S."/>
            <person name="Savard J."/>
            <person name="Schinko J.B."/>
            <person name="Schmitt C."/>
            <person name="Schoppmeier M."/>
            <person name="Schroder R."/>
            <person name="Shippy T.D."/>
            <person name="Simonnet F."/>
            <person name="Marques-Souza H."/>
            <person name="Tautz D."/>
            <person name="Tomoyasu Y."/>
            <person name="Trauner J."/>
            <person name="Van der Zee M."/>
            <person name="Vervoort M."/>
            <person name="Wittkopp N."/>
            <person name="Wimmer E.A."/>
            <person name="Yang X."/>
            <person name="Jones A.K."/>
            <person name="Sattelle D.B."/>
            <person name="Ebert P.R."/>
            <person name="Nelson D."/>
            <person name="Scott J.G."/>
            <person name="Beeman R.W."/>
            <person name="Muthukrishnan S."/>
            <person name="Kramer K.J."/>
            <person name="Arakane Y."/>
            <person name="Beeman R.W."/>
            <person name="Zhu Q."/>
            <person name="Hogenkamp D."/>
            <person name="Dixit R."/>
            <person name="Oppert B."/>
            <person name="Jiang H."/>
            <person name="Zou Z."/>
            <person name="Marshall J."/>
            <person name="Elpidina E."/>
            <person name="Vinokurov K."/>
            <person name="Oppert C."/>
            <person name="Zou Z."/>
            <person name="Evans J."/>
            <person name="Lu Z."/>
            <person name="Zhao P."/>
            <person name="Sumathipala N."/>
            <person name="Altincicek B."/>
            <person name="Vilcinskas A."/>
            <person name="Williams M."/>
            <person name="Hultmark D."/>
            <person name="Hetru C."/>
            <person name="Jiang H."/>
            <person name="Grimmelikhuijzen C.J."/>
            <person name="Hauser F."/>
            <person name="Cazzamali G."/>
            <person name="Williamson M."/>
            <person name="Park Y."/>
            <person name="Li B."/>
            <person name="Tanaka Y."/>
            <person name="Predel R."/>
            <person name="Neupert S."/>
            <person name="Schachtner J."/>
            <person name="Verleyen P."/>
            <person name="Raible F."/>
            <person name="Bork P."/>
            <person name="Friedrich M."/>
            <person name="Walden K.K."/>
            <person name="Robertson H.M."/>
            <person name="Angeli S."/>
            <person name="Foret S."/>
            <person name="Bucher G."/>
            <person name="Schuetz S."/>
            <person name="Maleszka R."/>
            <person name="Wimmer E.A."/>
            <person name="Beeman R.W."/>
            <person name="Lorenzen M."/>
            <person name="Tomoyasu Y."/>
            <person name="Miller S.C."/>
            <person name="Grossmann D."/>
            <person name="Bucher G."/>
        </authorList>
    </citation>
    <scope>NUCLEOTIDE SEQUENCE [LARGE SCALE GENOMIC DNA]</scope>
    <source>
        <strain evidence="17 18">Georgia GA2</strain>
    </source>
</reference>
<feature type="domain" description="Carbohydrate kinase FGGY N-terminal" evidence="15">
    <location>
        <begin position="6"/>
        <end position="267"/>
    </location>
</feature>
<dbReference type="Gene3D" id="3.30.420.40">
    <property type="match status" value="2"/>
</dbReference>
<evidence type="ECO:0000256" key="2">
    <source>
        <dbReference type="ARBA" id="ARBA00005190"/>
    </source>
</evidence>
<dbReference type="OMA" id="TFLTWNH"/>
<proteinExistence type="inferred from homology"/>
<dbReference type="InterPro" id="IPR018483">
    <property type="entry name" value="Carb_kinase_FGGY_CS"/>
</dbReference>
<dbReference type="eggNOG" id="KOG2517">
    <property type="taxonomic scope" value="Eukaryota"/>
</dbReference>
<evidence type="ECO:0000256" key="8">
    <source>
        <dbReference type="ARBA" id="ARBA00022777"/>
    </source>
</evidence>
<evidence type="ECO:0000256" key="9">
    <source>
        <dbReference type="ARBA" id="ARBA00022798"/>
    </source>
</evidence>
<comment type="similarity">
    <text evidence="3 14">Belongs to the FGGY kinase family.</text>
</comment>
<evidence type="ECO:0000313" key="18">
    <source>
        <dbReference type="Proteomes" id="UP000007266"/>
    </source>
</evidence>
<dbReference type="FunFam" id="3.30.420.40:FF:000104">
    <property type="entry name" value="putative glycerol kinase 5"/>
    <property type="match status" value="1"/>
</dbReference>
<evidence type="ECO:0000256" key="10">
    <source>
        <dbReference type="ARBA" id="ARBA00022840"/>
    </source>
</evidence>
<dbReference type="GO" id="GO:0006071">
    <property type="term" value="P:glycerol metabolic process"/>
    <property type="evidence" value="ECO:0000318"/>
    <property type="project" value="GO_Central"/>
</dbReference>
<dbReference type="PANTHER" id="PTHR10196:SF68">
    <property type="entry name" value="GLYCEROL KINASE 5-RELATED"/>
    <property type="match status" value="1"/>
</dbReference>
<keyword evidence="7" id="KW-0547">Nucleotide-binding</keyword>
<evidence type="ECO:0000256" key="3">
    <source>
        <dbReference type="ARBA" id="ARBA00009156"/>
    </source>
</evidence>
<evidence type="ECO:0000256" key="13">
    <source>
        <dbReference type="ARBA" id="ARBA00047192"/>
    </source>
</evidence>
<evidence type="ECO:0000256" key="7">
    <source>
        <dbReference type="ARBA" id="ARBA00022741"/>
    </source>
</evidence>
<dbReference type="InterPro" id="IPR000577">
    <property type="entry name" value="Carb_kinase_FGGY"/>
</dbReference>
<dbReference type="PROSITE" id="PS00445">
    <property type="entry name" value="FGGY_KINASES_2"/>
    <property type="match status" value="1"/>
</dbReference>
<dbReference type="InterPro" id="IPR037444">
    <property type="entry name" value="GK5"/>
</dbReference>
<dbReference type="EMBL" id="KQ971352">
    <property type="protein sequence ID" value="EFA06784.1"/>
    <property type="molecule type" value="Genomic_DNA"/>
</dbReference>
<keyword evidence="5" id="KW-0963">Cytoplasm</keyword>
<dbReference type="FunFam" id="3.30.420.40:FF:000102">
    <property type="entry name" value="Putative glycerol kinase 5"/>
    <property type="match status" value="1"/>
</dbReference>
<dbReference type="Pfam" id="PF00370">
    <property type="entry name" value="FGGY_N"/>
    <property type="match status" value="1"/>
</dbReference>
<evidence type="ECO:0000256" key="6">
    <source>
        <dbReference type="ARBA" id="ARBA00022679"/>
    </source>
</evidence>
<gene>
    <name evidence="17" type="primary">AUGUSTUS-3.0.2_09720</name>
    <name evidence="17" type="ORF">TcasGA2_TC009720</name>
</gene>
<evidence type="ECO:0000256" key="4">
    <source>
        <dbReference type="ARBA" id="ARBA00012099"/>
    </source>
</evidence>
<name>D6WU91_TRICA</name>
<dbReference type="GO" id="GO:0005739">
    <property type="term" value="C:mitochondrion"/>
    <property type="evidence" value="ECO:0000318"/>
    <property type="project" value="GO_Central"/>
</dbReference>
<accession>D6WU91</accession>
<dbReference type="InterPro" id="IPR018485">
    <property type="entry name" value="FGGY_C"/>
</dbReference>
<organism evidence="17 18">
    <name type="scientific">Tribolium castaneum</name>
    <name type="common">Red flour beetle</name>
    <dbReference type="NCBI Taxonomy" id="7070"/>
    <lineage>
        <taxon>Eukaryota</taxon>
        <taxon>Metazoa</taxon>
        <taxon>Ecdysozoa</taxon>
        <taxon>Arthropoda</taxon>
        <taxon>Hexapoda</taxon>
        <taxon>Insecta</taxon>
        <taxon>Pterygota</taxon>
        <taxon>Neoptera</taxon>
        <taxon>Endopterygota</taxon>
        <taxon>Coleoptera</taxon>
        <taxon>Polyphaga</taxon>
        <taxon>Cucujiformia</taxon>
        <taxon>Tenebrionidae</taxon>
        <taxon>Tenebrionidae incertae sedis</taxon>
        <taxon>Tribolium</taxon>
    </lineage>
</organism>
<dbReference type="PANTHER" id="PTHR10196">
    <property type="entry name" value="SUGAR KINASE"/>
    <property type="match status" value="1"/>
</dbReference>
<evidence type="ECO:0000256" key="5">
    <source>
        <dbReference type="ARBA" id="ARBA00022490"/>
    </source>
</evidence>
<evidence type="ECO:0000313" key="17">
    <source>
        <dbReference type="EMBL" id="EFA06784.1"/>
    </source>
</evidence>
<dbReference type="PIRSF" id="PIRSF000538">
    <property type="entry name" value="GlpK"/>
    <property type="match status" value="1"/>
</dbReference>
<protein>
    <recommendedName>
        <fullName evidence="13">Glycerol kinase 5</fullName>
        <ecNumber evidence="4">2.7.1.30</ecNumber>
    </recommendedName>
    <alternativeName>
        <fullName evidence="11">ATP:glycerol 3-phosphotransferase 5</fullName>
    </alternativeName>
</protein>
<evidence type="ECO:0000259" key="15">
    <source>
        <dbReference type="Pfam" id="PF00370"/>
    </source>
</evidence>
<comment type="pathway">
    <text evidence="2">Polyol metabolism; glycerol degradation via glycerol kinase pathway; sn-glycerol 3-phosphate from glycerol: step 1/1.</text>
</comment>
<dbReference type="STRING" id="7070.D6WU91"/>
<evidence type="ECO:0000256" key="1">
    <source>
        <dbReference type="ARBA" id="ARBA00004496"/>
    </source>
</evidence>
<dbReference type="GO" id="GO:0006641">
    <property type="term" value="P:triglyceride metabolic process"/>
    <property type="evidence" value="ECO:0000318"/>
    <property type="project" value="GO_Central"/>
</dbReference>
<keyword evidence="10" id="KW-0067">ATP-binding</keyword>
<dbReference type="UniPathway" id="UPA00618">
    <property type="reaction ID" value="UER00672"/>
</dbReference>
<feature type="domain" description="Carbohydrate kinase FGGY C-terminal" evidence="16">
    <location>
        <begin position="279"/>
        <end position="464"/>
    </location>
</feature>
<dbReference type="HOGENOM" id="CLU_009281_2_3_1"/>
<sequence length="518" mass="57857">MPSNDYVASLDIGTTTIRCTILNSLAQTVGSARSTVKLIYPEPGFVEINPDQLWEQILEIIKNAVSDANLDIVNIKCLGISTQRSTFLTWDSQTGKPFHNFITWKDIRAKNLCKELNSSFLVKAFRCAAYSLYLVTRSNRFLIGSRLKFAANHATGRLLWVLQNNPVLKTAVSEHNAKFGTIDTWLLHKLTKNKLHVTDISNASATGFFDPFVFEWGSWAKVILGIPMEILPQVVPNDYDFGSTEEKIFGVSIPIRCIMADQSSSMFASSCFVPDDIKLTLGTGAFLDVNTAGEIHTSVTGIYPLVAWKIKNEVTCIGEVACNDCGSLIQWLLNIGLVTKPSDIYGMVTGVEDSDGVYFIPAFSGLGPPINDEKASSGFLGIKPTTTKNHLVRSVLEGITYRAVLAFQTLKKERNREYYKVTVDGGVSNNDFVCQLFADLTGIEVERLDSTEMSVLGVGFLAGIIAGVWKTNEEIKKFNKVQKLFSPTADHIYRKRCFEEFNKWRNAVERFKYWYEED</sequence>
<keyword evidence="9" id="KW-0319">Glycerol metabolism</keyword>
<evidence type="ECO:0000256" key="14">
    <source>
        <dbReference type="RuleBase" id="RU003733"/>
    </source>
</evidence>
<dbReference type="SUPFAM" id="SSF53067">
    <property type="entry name" value="Actin-like ATPase domain"/>
    <property type="match status" value="2"/>
</dbReference>
<keyword evidence="18" id="KW-1185">Reference proteome</keyword>